<name>A0A6C0EP84_9ZZZZ</name>
<dbReference type="AlphaFoldDB" id="A0A6C0EP84"/>
<evidence type="ECO:0000313" key="1">
    <source>
        <dbReference type="EMBL" id="QHT30827.1"/>
    </source>
</evidence>
<accession>A0A6C0EP84</accession>
<proteinExistence type="predicted"/>
<sequence>MKVLTLRIYNSTIDYDEMYKIHKEYDKNSIYITSSISVIEPIYNPETQILTVPGKESLIPGILEKTLSGIEYCLKNFEFDILIRSNMSTVIDYDELKKQILTINKPYGGHVWQINIEGHCFNFVSGCCIVLNKDICNYLINNKTNLLYHLPDDVAIGKLLNNKFLITFSTKYNETNIISKNTCFYRFRNDLTRYDMRQLDLYNMKNFYRN</sequence>
<protein>
    <submittedName>
        <fullName evidence="1">Uncharacterized protein</fullName>
    </submittedName>
</protein>
<organism evidence="1">
    <name type="scientific">viral metagenome</name>
    <dbReference type="NCBI Taxonomy" id="1070528"/>
    <lineage>
        <taxon>unclassified sequences</taxon>
        <taxon>metagenomes</taxon>
        <taxon>organismal metagenomes</taxon>
    </lineage>
</organism>
<dbReference type="EMBL" id="MN738912">
    <property type="protein sequence ID" value="QHT30827.1"/>
    <property type="molecule type" value="Genomic_DNA"/>
</dbReference>
<reference evidence="1" key="1">
    <citation type="journal article" date="2020" name="Nature">
        <title>Giant virus diversity and host interactions through global metagenomics.</title>
        <authorList>
            <person name="Schulz F."/>
            <person name="Roux S."/>
            <person name="Paez-Espino D."/>
            <person name="Jungbluth S."/>
            <person name="Walsh D.A."/>
            <person name="Denef V.J."/>
            <person name="McMahon K.D."/>
            <person name="Konstantinidis K.T."/>
            <person name="Eloe-Fadrosh E.A."/>
            <person name="Kyrpides N.C."/>
            <person name="Woyke T."/>
        </authorList>
    </citation>
    <scope>NUCLEOTIDE SEQUENCE</scope>
    <source>
        <strain evidence="1">GVMAG-M-3300009151-50</strain>
    </source>
</reference>